<dbReference type="AlphaFoldDB" id="A0A844XVT3"/>
<comment type="caution">
    <text evidence="2">The sequence shown here is derived from an EMBL/GenBank/DDBJ whole genome shotgun (WGS) entry which is preliminary data.</text>
</comment>
<accession>A0A844XVT3</accession>
<name>A0A844XVT3_9SPHN</name>
<dbReference type="Proteomes" id="UP000448199">
    <property type="component" value="Unassembled WGS sequence"/>
</dbReference>
<evidence type="ECO:0000313" key="2">
    <source>
        <dbReference type="EMBL" id="MXO49223.1"/>
    </source>
</evidence>
<evidence type="ECO:0000313" key="3">
    <source>
        <dbReference type="Proteomes" id="UP000448199"/>
    </source>
</evidence>
<dbReference type="InterPro" id="IPR041657">
    <property type="entry name" value="HTH_17"/>
</dbReference>
<sequence length="69" mass="7400">MSYLREVTDVKPVLCSVTDAARCLGIGKTKAYDLISEGLLETISIGSRRLVKVASIHRLVEAPNIGEAA</sequence>
<keyword evidence="3" id="KW-1185">Reference proteome</keyword>
<dbReference type="NCBIfam" id="TIGR01764">
    <property type="entry name" value="excise"/>
    <property type="match status" value="1"/>
</dbReference>
<protein>
    <submittedName>
        <fullName evidence="2">Helix-turn-helix domain-containing protein</fullName>
    </submittedName>
</protein>
<dbReference type="EMBL" id="WTYC01000008">
    <property type="protein sequence ID" value="MXO49223.1"/>
    <property type="molecule type" value="Genomic_DNA"/>
</dbReference>
<dbReference type="InterPro" id="IPR010093">
    <property type="entry name" value="SinI_DNA-bd"/>
</dbReference>
<reference evidence="2 3" key="1">
    <citation type="submission" date="2019-12" db="EMBL/GenBank/DDBJ databases">
        <title>Genomic-based taxomic classification of the family Erythrobacteraceae.</title>
        <authorList>
            <person name="Xu L."/>
        </authorList>
    </citation>
    <scope>NUCLEOTIDE SEQUENCE [LARGE SCALE GENOMIC DNA]</scope>
    <source>
        <strain evidence="2 3">DSM 17792</strain>
    </source>
</reference>
<feature type="domain" description="Helix-turn-helix" evidence="1">
    <location>
        <begin position="15"/>
        <end position="61"/>
    </location>
</feature>
<gene>
    <name evidence="2" type="ORF">GRI69_13265</name>
</gene>
<dbReference type="OrthoDB" id="7874861at2"/>
<proteinExistence type="predicted"/>
<organism evidence="2 3">
    <name type="scientific">Qipengyuania vulgaris</name>
    <dbReference type="NCBI Taxonomy" id="291985"/>
    <lineage>
        <taxon>Bacteria</taxon>
        <taxon>Pseudomonadati</taxon>
        <taxon>Pseudomonadota</taxon>
        <taxon>Alphaproteobacteria</taxon>
        <taxon>Sphingomonadales</taxon>
        <taxon>Erythrobacteraceae</taxon>
        <taxon>Qipengyuania</taxon>
    </lineage>
</organism>
<dbReference type="GO" id="GO:0003677">
    <property type="term" value="F:DNA binding"/>
    <property type="evidence" value="ECO:0007669"/>
    <property type="project" value="InterPro"/>
</dbReference>
<dbReference type="Pfam" id="PF12728">
    <property type="entry name" value="HTH_17"/>
    <property type="match status" value="1"/>
</dbReference>
<dbReference type="RefSeq" id="WP_160728758.1">
    <property type="nucleotide sequence ID" value="NZ_WTYC01000008.1"/>
</dbReference>
<evidence type="ECO:0000259" key="1">
    <source>
        <dbReference type="Pfam" id="PF12728"/>
    </source>
</evidence>